<name>A0AAW6P7S4_9PSED</name>
<dbReference type="Pfam" id="PF00743">
    <property type="entry name" value="FMO-like"/>
    <property type="match status" value="1"/>
</dbReference>
<dbReference type="GO" id="GO:0050661">
    <property type="term" value="F:NADP binding"/>
    <property type="evidence" value="ECO:0007669"/>
    <property type="project" value="InterPro"/>
</dbReference>
<dbReference type="GO" id="GO:0004499">
    <property type="term" value="F:N,N-dimethylaniline monooxygenase activity"/>
    <property type="evidence" value="ECO:0007669"/>
    <property type="project" value="InterPro"/>
</dbReference>
<evidence type="ECO:0000313" key="9">
    <source>
        <dbReference type="EMBL" id="MDF3842433.1"/>
    </source>
</evidence>
<accession>A0AAW6P7S4</accession>
<organism evidence="9 10">
    <name type="scientific">Pseudomonas citronellolis</name>
    <dbReference type="NCBI Taxonomy" id="53408"/>
    <lineage>
        <taxon>Bacteria</taxon>
        <taxon>Pseudomonadati</taxon>
        <taxon>Pseudomonadota</taxon>
        <taxon>Gammaproteobacteria</taxon>
        <taxon>Pseudomonadales</taxon>
        <taxon>Pseudomonadaceae</taxon>
        <taxon>Pseudomonas</taxon>
    </lineage>
</organism>
<dbReference type="InterPro" id="IPR050775">
    <property type="entry name" value="FAD-binding_Monooxygenases"/>
</dbReference>
<comment type="similarity">
    <text evidence="2">Belongs to the FAD-binding monooxygenase family.</text>
</comment>
<evidence type="ECO:0000256" key="8">
    <source>
        <dbReference type="SAM" id="Phobius"/>
    </source>
</evidence>
<evidence type="ECO:0000256" key="3">
    <source>
        <dbReference type="ARBA" id="ARBA00022630"/>
    </source>
</evidence>
<dbReference type="AlphaFoldDB" id="A0AAW6P7S4"/>
<dbReference type="InterPro" id="IPR036188">
    <property type="entry name" value="FAD/NAD-bd_sf"/>
</dbReference>
<protein>
    <submittedName>
        <fullName evidence="9">NAD(P)/FAD-dependent oxidoreductase</fullName>
    </submittedName>
</protein>
<dbReference type="Gene3D" id="3.50.50.60">
    <property type="entry name" value="FAD/NAD(P)-binding domain"/>
    <property type="match status" value="2"/>
</dbReference>
<keyword evidence="8" id="KW-0812">Transmembrane</keyword>
<dbReference type="EMBL" id="JARJLR010000212">
    <property type="protein sequence ID" value="MDF3842433.1"/>
    <property type="molecule type" value="Genomic_DNA"/>
</dbReference>
<dbReference type="PRINTS" id="PR00411">
    <property type="entry name" value="PNDRDTASEI"/>
</dbReference>
<keyword evidence="5" id="KW-0521">NADP</keyword>
<dbReference type="PANTHER" id="PTHR43098">
    <property type="entry name" value="L-ORNITHINE N(5)-MONOOXYGENASE-RELATED"/>
    <property type="match status" value="1"/>
</dbReference>
<proteinExistence type="inferred from homology"/>
<evidence type="ECO:0000313" key="10">
    <source>
        <dbReference type="Proteomes" id="UP001220662"/>
    </source>
</evidence>
<sequence length="553" mass="61647">MSDVREAKVVPTAGNFDVIVVGAGFAGLYLIHSLRQKGLSVLVFEAGPEVGGTWFWNRYPGARCDIESVIYSYSFSEELQNEWRWSERYATQEEILAYIKHVADRFELRRDIRFNTRVTATGFDERSELWSVDTDQGERFTSRFVIMATGALTVPKPVDIPGLEDFKGTWYHSTNWPAEGVDFTGKRVGLVGTASTGVQMIPLIAQQASQLTVFQRTANFVLPAGNRPLTEDEQRLYRETYPEIRARTRYSSGGSHYQFNDQSALATPAEERQAIYERNYKIGGLAFLGSFNDLLVNEDANKTAADFIRGKIREIVKDPELAEDLCPNDHPLGSKRLCIGSGYLETFNRDNVRLVNLKRTPLKRITADGMQTTSETMQFDVLVFATGFDAITGALSRIQVTGREGRQLKDKWKEGPRCYLGLATAGFPNLFIITGPQSPSALANVVVGIEQHVDWIMDCLDYMKAHGKSLIEPTVEAENAWVEKVADLSQMTLHRKGASWYSGANVPGKPRVFMPFVGGFGNYRRLCDAAAANGYEGFVLSGQTATAQQEELA</sequence>
<comment type="caution">
    <text evidence="9">The sequence shown here is derived from an EMBL/GenBank/DDBJ whole genome shotgun (WGS) entry which is preliminary data.</text>
</comment>
<comment type="cofactor">
    <cofactor evidence="1">
        <name>FAD</name>
        <dbReference type="ChEBI" id="CHEBI:57692"/>
    </cofactor>
</comment>
<feature type="transmembrane region" description="Helical" evidence="8">
    <location>
        <begin position="12"/>
        <end position="31"/>
    </location>
</feature>
<evidence type="ECO:0000256" key="7">
    <source>
        <dbReference type="ARBA" id="ARBA00023033"/>
    </source>
</evidence>
<evidence type="ECO:0000256" key="6">
    <source>
        <dbReference type="ARBA" id="ARBA00023002"/>
    </source>
</evidence>
<evidence type="ECO:0000256" key="5">
    <source>
        <dbReference type="ARBA" id="ARBA00022857"/>
    </source>
</evidence>
<gene>
    <name evidence="9" type="ORF">P3W55_12015</name>
</gene>
<dbReference type="PANTHER" id="PTHR43098:SF3">
    <property type="entry name" value="L-ORNITHINE N(5)-MONOOXYGENASE-RELATED"/>
    <property type="match status" value="1"/>
</dbReference>
<dbReference type="RefSeq" id="WP_276214531.1">
    <property type="nucleotide sequence ID" value="NZ_JARJLR010000212.1"/>
</dbReference>
<keyword evidence="7" id="KW-0503">Monooxygenase</keyword>
<keyword evidence="3" id="KW-0285">Flavoprotein</keyword>
<dbReference type="Proteomes" id="UP001220662">
    <property type="component" value="Unassembled WGS sequence"/>
</dbReference>
<keyword evidence="4" id="KW-0274">FAD</keyword>
<keyword evidence="6" id="KW-0560">Oxidoreductase</keyword>
<reference evidence="9" key="1">
    <citation type="submission" date="2023-03" db="EMBL/GenBank/DDBJ databases">
        <title>Draft assemblies of triclosan tolerant bacteria isolated from returned activated sludge.</title>
        <authorList>
            <person name="Van Hamelsveld S."/>
        </authorList>
    </citation>
    <scope>NUCLEOTIDE SEQUENCE</scope>
    <source>
        <strain evidence="9">GW210015_S63</strain>
    </source>
</reference>
<keyword evidence="8" id="KW-1133">Transmembrane helix</keyword>
<dbReference type="InterPro" id="IPR020946">
    <property type="entry name" value="Flavin_mOase-like"/>
</dbReference>
<keyword evidence="8" id="KW-0472">Membrane</keyword>
<dbReference type="GO" id="GO:0050660">
    <property type="term" value="F:flavin adenine dinucleotide binding"/>
    <property type="evidence" value="ECO:0007669"/>
    <property type="project" value="InterPro"/>
</dbReference>
<evidence type="ECO:0000256" key="1">
    <source>
        <dbReference type="ARBA" id="ARBA00001974"/>
    </source>
</evidence>
<dbReference type="SUPFAM" id="SSF51905">
    <property type="entry name" value="FAD/NAD(P)-binding domain"/>
    <property type="match status" value="2"/>
</dbReference>
<evidence type="ECO:0000256" key="4">
    <source>
        <dbReference type="ARBA" id="ARBA00022827"/>
    </source>
</evidence>
<evidence type="ECO:0000256" key="2">
    <source>
        <dbReference type="ARBA" id="ARBA00010139"/>
    </source>
</evidence>